<sequence>MRSLYIYFYMTGVYACIFNGKPHKNGEVWIENDAFEMKCIMESSRSWRTEVLGCVLPDETVLTIDSQMDIGDITWKCEKHIDGQYVRRRMKNEKSSCNGHPYESDWEEDFLKFKCDRGGIKRFMGCVISLATLIEDGEVKTVDGDEMECKKHKNGTITLKSLGKVKNATCMDSKGRLSLQGEEWIEGKFARKRCTQGGKVEINECLAPQPYTIKSMLQLNDTTKKNLNNFIRFVQSKLETANQSAIEIFREYIRTTERQWTTCGKDLI</sequence>
<dbReference type="OrthoDB" id="5785512at2759"/>
<dbReference type="AlphaFoldDB" id="A0A0D8Y1V8"/>
<dbReference type="InterPro" id="IPR055119">
    <property type="entry name" value="Mig18_Fn1"/>
</dbReference>
<dbReference type="Pfam" id="PF23003">
    <property type="entry name" value="Fn1_2"/>
    <property type="match status" value="1"/>
</dbReference>
<protein>
    <recommendedName>
        <fullName evidence="1">Abnormal cell migration protein 18-like fibronectin type I domain-containing protein</fullName>
    </recommendedName>
</protein>
<reference evidence="2 3" key="1">
    <citation type="submission" date="2013-11" db="EMBL/GenBank/DDBJ databases">
        <title>Draft genome of the bovine lungworm Dictyocaulus viviparus.</title>
        <authorList>
            <person name="Mitreva M."/>
        </authorList>
    </citation>
    <scope>NUCLEOTIDE SEQUENCE [LARGE SCALE GENOMIC DNA]</scope>
    <source>
        <strain evidence="2 3">HannoverDv2000</strain>
    </source>
</reference>
<dbReference type="InterPro" id="IPR040282">
    <property type="entry name" value="Mig-18-like"/>
</dbReference>
<organism evidence="2 3">
    <name type="scientific">Dictyocaulus viviparus</name>
    <name type="common">Bovine lungworm</name>
    <dbReference type="NCBI Taxonomy" id="29172"/>
    <lineage>
        <taxon>Eukaryota</taxon>
        <taxon>Metazoa</taxon>
        <taxon>Ecdysozoa</taxon>
        <taxon>Nematoda</taxon>
        <taxon>Chromadorea</taxon>
        <taxon>Rhabditida</taxon>
        <taxon>Rhabditina</taxon>
        <taxon>Rhabditomorpha</taxon>
        <taxon>Strongyloidea</taxon>
        <taxon>Metastrongylidae</taxon>
        <taxon>Dictyocaulus</taxon>
    </lineage>
</organism>
<dbReference type="PROSITE" id="PS51257">
    <property type="entry name" value="PROKAR_LIPOPROTEIN"/>
    <property type="match status" value="1"/>
</dbReference>
<gene>
    <name evidence="2" type="ORF">DICVIV_03715</name>
</gene>
<evidence type="ECO:0000313" key="2">
    <source>
        <dbReference type="EMBL" id="KJH50152.1"/>
    </source>
</evidence>
<accession>A0A0D8Y1V8</accession>
<name>A0A0D8Y1V8_DICVI</name>
<dbReference type="PANTHER" id="PTHR35572:SF7">
    <property type="entry name" value="PROTEIN CBG04538"/>
    <property type="match status" value="1"/>
</dbReference>
<dbReference type="PANTHER" id="PTHR35572">
    <property type="entry name" value="PROTEIN CBG04538-RELATED"/>
    <property type="match status" value="1"/>
</dbReference>
<keyword evidence="3" id="KW-1185">Reference proteome</keyword>
<evidence type="ECO:0000313" key="3">
    <source>
        <dbReference type="Proteomes" id="UP000053766"/>
    </source>
</evidence>
<reference evidence="3" key="2">
    <citation type="journal article" date="2016" name="Sci. Rep.">
        <title>Dictyocaulus viviparus genome, variome and transcriptome elucidate lungworm biology and support future intervention.</title>
        <authorList>
            <person name="McNulty S.N."/>
            <person name="Strube C."/>
            <person name="Rosa B.A."/>
            <person name="Martin J.C."/>
            <person name="Tyagi R."/>
            <person name="Choi Y.J."/>
            <person name="Wang Q."/>
            <person name="Hallsworth Pepin K."/>
            <person name="Zhang X."/>
            <person name="Ozersky P."/>
            <person name="Wilson R.K."/>
            <person name="Sternberg P.W."/>
            <person name="Gasser R.B."/>
            <person name="Mitreva M."/>
        </authorList>
    </citation>
    <scope>NUCLEOTIDE SEQUENCE [LARGE SCALE GENOMIC DNA]</scope>
    <source>
        <strain evidence="3">HannoverDv2000</strain>
    </source>
</reference>
<dbReference type="Proteomes" id="UP000053766">
    <property type="component" value="Unassembled WGS sequence"/>
</dbReference>
<dbReference type="EMBL" id="KN716214">
    <property type="protein sequence ID" value="KJH50152.1"/>
    <property type="molecule type" value="Genomic_DNA"/>
</dbReference>
<evidence type="ECO:0000259" key="1">
    <source>
        <dbReference type="Pfam" id="PF23003"/>
    </source>
</evidence>
<proteinExistence type="predicted"/>
<feature type="domain" description="Abnormal cell migration protein 18-like fibronectin type I" evidence="1">
    <location>
        <begin position="15"/>
        <end position="83"/>
    </location>
</feature>